<dbReference type="InParanoid" id="F4SAE4"/>
<sequence>MFRSTRLSTQLQTTKSNPPKQQPSRRNKRNRTEVDSVDNIRDQDNRPPSPAANQTAGNSHIQPDTSSTIAIKLSEITVHTYNGQKKYWPLPRIEEQLAHQKPDNNSKPSPLILAEAKSLYANFIHSINMLAMIGAVSVDTLKAKIGLTGATRENSTWTRFLSFAKEANQLPMPPRGDPNAKELLSARNKANKRAYDFLTEVEVQVFTPRVFYALGGYPDYSAISVEDHKTSGDFEVLIPEVPKLSDEEEALYRPLYNKLVNADKVNKDREATKPPSPARMEQRSLQAFKNKTLDPGWCEEATTRPAVRKWLEKRHNFQSIFPIYSQAKLECVEDIDKAAAEVDGKVTVQNRRVPNKSDIEKTTLTELLTQRIVQLVGMPANGLPRGPDPPSQFRKNHINVEFVRSPDSAMTNEEFMKGFDGMLTLGRRHWLQDLADGKFKMVLKLPTTSTQPQCHDDSNTSTLNRHDDQPQGNTEQQPQVNPERSDADAQTQDETVDQNSGAQLQATSSTCII</sequence>
<gene>
    <name evidence="2" type="ORF">MELLADRAFT_95730</name>
</gene>
<evidence type="ECO:0000256" key="1">
    <source>
        <dbReference type="SAM" id="MobiDB-lite"/>
    </source>
</evidence>
<evidence type="ECO:0000313" key="2">
    <source>
        <dbReference type="EMBL" id="EGF98389.1"/>
    </source>
</evidence>
<dbReference type="AlphaFoldDB" id="F4SAE4"/>
<feature type="region of interest" description="Disordered" evidence="1">
    <location>
        <begin position="1"/>
        <end position="64"/>
    </location>
</feature>
<accession>F4SAE4</accession>
<organism evidence="3">
    <name type="scientific">Melampsora larici-populina (strain 98AG31 / pathotype 3-4-7)</name>
    <name type="common">Poplar leaf rust fungus</name>
    <dbReference type="NCBI Taxonomy" id="747676"/>
    <lineage>
        <taxon>Eukaryota</taxon>
        <taxon>Fungi</taxon>
        <taxon>Dikarya</taxon>
        <taxon>Basidiomycota</taxon>
        <taxon>Pucciniomycotina</taxon>
        <taxon>Pucciniomycetes</taxon>
        <taxon>Pucciniales</taxon>
        <taxon>Melampsoraceae</taxon>
        <taxon>Melampsora</taxon>
    </lineage>
</organism>
<dbReference type="OrthoDB" id="2506374at2759"/>
<name>F4SAE4_MELLP</name>
<dbReference type="RefSeq" id="XP_007418357.1">
    <property type="nucleotide sequence ID" value="XM_007418295.1"/>
</dbReference>
<evidence type="ECO:0000313" key="3">
    <source>
        <dbReference type="Proteomes" id="UP000001072"/>
    </source>
</evidence>
<dbReference type="GeneID" id="18937341"/>
<feature type="compositionally biased region" description="Polar residues" evidence="1">
    <location>
        <begin position="1"/>
        <end position="22"/>
    </location>
</feature>
<feature type="compositionally biased region" description="Basic and acidic residues" evidence="1">
    <location>
        <begin position="30"/>
        <end position="45"/>
    </location>
</feature>
<feature type="compositionally biased region" description="Basic and acidic residues" evidence="1">
    <location>
        <begin position="454"/>
        <end position="469"/>
    </location>
</feature>
<feature type="compositionally biased region" description="Polar residues" evidence="1">
    <location>
        <begin position="51"/>
        <end position="64"/>
    </location>
</feature>
<protein>
    <submittedName>
        <fullName evidence="2">Uncharacterized protein</fullName>
    </submittedName>
</protein>
<proteinExistence type="predicted"/>
<dbReference type="VEuPathDB" id="FungiDB:MELLADRAFT_95730"/>
<feature type="region of interest" description="Disordered" evidence="1">
    <location>
        <begin position="448"/>
        <end position="513"/>
    </location>
</feature>
<dbReference type="HOGENOM" id="CLU_025212_2_2_1"/>
<dbReference type="Proteomes" id="UP000001072">
    <property type="component" value="Unassembled WGS sequence"/>
</dbReference>
<keyword evidence="3" id="KW-1185">Reference proteome</keyword>
<reference evidence="3" key="1">
    <citation type="journal article" date="2011" name="Proc. Natl. Acad. Sci. U.S.A.">
        <title>Obligate biotrophy features unraveled by the genomic analysis of rust fungi.</title>
        <authorList>
            <person name="Duplessis S."/>
            <person name="Cuomo C.A."/>
            <person name="Lin Y.-C."/>
            <person name="Aerts A."/>
            <person name="Tisserant E."/>
            <person name="Veneault-Fourrey C."/>
            <person name="Joly D.L."/>
            <person name="Hacquard S."/>
            <person name="Amselem J."/>
            <person name="Cantarel B.L."/>
            <person name="Chiu R."/>
            <person name="Coutinho P.M."/>
            <person name="Feau N."/>
            <person name="Field M."/>
            <person name="Frey P."/>
            <person name="Gelhaye E."/>
            <person name="Goldberg J."/>
            <person name="Grabherr M.G."/>
            <person name="Kodira C.D."/>
            <person name="Kohler A."/>
            <person name="Kuees U."/>
            <person name="Lindquist E.A."/>
            <person name="Lucas S.M."/>
            <person name="Mago R."/>
            <person name="Mauceli E."/>
            <person name="Morin E."/>
            <person name="Murat C."/>
            <person name="Pangilinan J.L."/>
            <person name="Park R."/>
            <person name="Pearson M."/>
            <person name="Quesneville H."/>
            <person name="Rouhier N."/>
            <person name="Sakthikumar S."/>
            <person name="Salamov A.A."/>
            <person name="Schmutz J."/>
            <person name="Selles B."/>
            <person name="Shapiro H."/>
            <person name="Tanguay P."/>
            <person name="Tuskan G.A."/>
            <person name="Henrissat B."/>
            <person name="Van de Peer Y."/>
            <person name="Rouze P."/>
            <person name="Ellis J.G."/>
            <person name="Dodds P.N."/>
            <person name="Schein J.E."/>
            <person name="Zhong S."/>
            <person name="Hamelin R.C."/>
            <person name="Grigoriev I.V."/>
            <person name="Szabo L.J."/>
            <person name="Martin F."/>
        </authorList>
    </citation>
    <scope>NUCLEOTIDE SEQUENCE [LARGE SCALE GENOMIC DNA]</scope>
    <source>
        <strain evidence="3">98AG31 / pathotype 3-4-7</strain>
    </source>
</reference>
<feature type="compositionally biased region" description="Polar residues" evidence="1">
    <location>
        <begin position="470"/>
        <end position="513"/>
    </location>
</feature>
<dbReference type="EMBL" id="GL883177">
    <property type="protein sequence ID" value="EGF98389.1"/>
    <property type="molecule type" value="Genomic_DNA"/>
</dbReference>
<dbReference type="KEGG" id="mlr:MELLADRAFT_95730"/>